<dbReference type="Gene3D" id="1.10.10.10">
    <property type="entry name" value="Winged helix-like DNA-binding domain superfamily/Winged helix DNA-binding domain"/>
    <property type="match status" value="1"/>
</dbReference>
<sequence>MEALLRRALASDWSAWKELEARYGHLLTHAARGVGLSHSDAGDVAQLTWLRLWQHGRQIRDPECLPAWLAATARREGLRFAISRKRYLLYADPTAEHSDGLRMAVLDIYPVDGEYEPSTEQALRRLPTRYQRLIRALMSDSCPSYTEIAEALNLPIGSIGPMRMRALQMLRRTPELSTTRPRTA</sequence>
<dbReference type="AlphaFoldDB" id="A0A841DGC3"/>
<dbReference type="InterPro" id="IPR007627">
    <property type="entry name" value="RNA_pol_sigma70_r2"/>
</dbReference>
<dbReference type="Pfam" id="PF04542">
    <property type="entry name" value="Sigma70_r2"/>
    <property type="match status" value="1"/>
</dbReference>
<dbReference type="PANTHER" id="PTHR43133">
    <property type="entry name" value="RNA POLYMERASE ECF-TYPE SIGMA FACTO"/>
    <property type="match status" value="1"/>
</dbReference>
<organism evidence="7 8">
    <name type="scientific">Kribbella solani</name>
    <dbReference type="NCBI Taxonomy" id="236067"/>
    <lineage>
        <taxon>Bacteria</taxon>
        <taxon>Bacillati</taxon>
        <taxon>Actinomycetota</taxon>
        <taxon>Actinomycetes</taxon>
        <taxon>Propionibacteriales</taxon>
        <taxon>Kribbellaceae</taxon>
        <taxon>Kribbella</taxon>
    </lineage>
</organism>
<dbReference type="RefSeq" id="WP_184831585.1">
    <property type="nucleotide sequence ID" value="NZ_BAAAVN010000010.1"/>
</dbReference>
<evidence type="ECO:0000313" key="7">
    <source>
        <dbReference type="EMBL" id="MBB5977562.1"/>
    </source>
</evidence>
<keyword evidence="5" id="KW-0804">Transcription</keyword>
<evidence type="ECO:0000256" key="2">
    <source>
        <dbReference type="ARBA" id="ARBA00023015"/>
    </source>
</evidence>
<dbReference type="Gene3D" id="1.10.1740.10">
    <property type="match status" value="1"/>
</dbReference>
<accession>A0A841DGC3</accession>
<evidence type="ECO:0000259" key="6">
    <source>
        <dbReference type="Pfam" id="PF04542"/>
    </source>
</evidence>
<dbReference type="InterPro" id="IPR036388">
    <property type="entry name" value="WH-like_DNA-bd_sf"/>
</dbReference>
<dbReference type="GO" id="GO:0003677">
    <property type="term" value="F:DNA binding"/>
    <property type="evidence" value="ECO:0007669"/>
    <property type="project" value="UniProtKB-KW"/>
</dbReference>
<feature type="domain" description="RNA polymerase sigma-70 region 2" evidence="6">
    <location>
        <begin position="22"/>
        <end position="85"/>
    </location>
</feature>
<dbReference type="GO" id="GO:0006352">
    <property type="term" value="P:DNA-templated transcription initiation"/>
    <property type="evidence" value="ECO:0007669"/>
    <property type="project" value="InterPro"/>
</dbReference>
<dbReference type="SUPFAM" id="SSF88659">
    <property type="entry name" value="Sigma3 and sigma4 domains of RNA polymerase sigma factors"/>
    <property type="match status" value="1"/>
</dbReference>
<dbReference type="InterPro" id="IPR013325">
    <property type="entry name" value="RNA_pol_sigma_r2"/>
</dbReference>
<dbReference type="InterPro" id="IPR039425">
    <property type="entry name" value="RNA_pol_sigma-70-like"/>
</dbReference>
<dbReference type="GO" id="GO:0016987">
    <property type="term" value="F:sigma factor activity"/>
    <property type="evidence" value="ECO:0007669"/>
    <property type="project" value="UniProtKB-KW"/>
</dbReference>
<evidence type="ECO:0000313" key="8">
    <source>
        <dbReference type="Proteomes" id="UP000558997"/>
    </source>
</evidence>
<protein>
    <submittedName>
        <fullName evidence="7">RNA polymerase sigma factor (Sigma-70 family)</fullName>
    </submittedName>
</protein>
<reference evidence="7 8" key="1">
    <citation type="submission" date="2020-08" db="EMBL/GenBank/DDBJ databases">
        <title>Sequencing the genomes of 1000 actinobacteria strains.</title>
        <authorList>
            <person name="Klenk H.-P."/>
        </authorList>
    </citation>
    <scope>NUCLEOTIDE SEQUENCE [LARGE SCALE GENOMIC DNA]</scope>
    <source>
        <strain evidence="7 8">DSM 17294</strain>
    </source>
</reference>
<dbReference type="SUPFAM" id="SSF88946">
    <property type="entry name" value="Sigma2 domain of RNA polymerase sigma factors"/>
    <property type="match status" value="1"/>
</dbReference>
<name>A0A841DGC3_9ACTN</name>
<evidence type="ECO:0000256" key="5">
    <source>
        <dbReference type="ARBA" id="ARBA00023163"/>
    </source>
</evidence>
<dbReference type="InterPro" id="IPR013324">
    <property type="entry name" value="RNA_pol_sigma_r3/r4-like"/>
</dbReference>
<keyword evidence="3" id="KW-0731">Sigma factor</keyword>
<proteinExistence type="inferred from homology"/>
<dbReference type="Proteomes" id="UP000558997">
    <property type="component" value="Unassembled WGS sequence"/>
</dbReference>
<dbReference type="PANTHER" id="PTHR43133:SF8">
    <property type="entry name" value="RNA POLYMERASE SIGMA FACTOR HI_1459-RELATED"/>
    <property type="match status" value="1"/>
</dbReference>
<evidence type="ECO:0000256" key="4">
    <source>
        <dbReference type="ARBA" id="ARBA00023125"/>
    </source>
</evidence>
<keyword evidence="8" id="KW-1185">Reference proteome</keyword>
<dbReference type="EMBL" id="JACHNF010000001">
    <property type="protein sequence ID" value="MBB5977562.1"/>
    <property type="molecule type" value="Genomic_DNA"/>
</dbReference>
<keyword evidence="2" id="KW-0805">Transcription regulation</keyword>
<keyword evidence="4" id="KW-0238">DNA-binding</keyword>
<comment type="caution">
    <text evidence="7">The sequence shown here is derived from an EMBL/GenBank/DDBJ whole genome shotgun (WGS) entry which is preliminary data.</text>
</comment>
<comment type="similarity">
    <text evidence="1">Belongs to the sigma-70 factor family. ECF subfamily.</text>
</comment>
<evidence type="ECO:0000256" key="3">
    <source>
        <dbReference type="ARBA" id="ARBA00023082"/>
    </source>
</evidence>
<gene>
    <name evidence="7" type="ORF">HDA44_000903</name>
</gene>
<evidence type="ECO:0000256" key="1">
    <source>
        <dbReference type="ARBA" id="ARBA00010641"/>
    </source>
</evidence>